<keyword evidence="6" id="KW-0732">Signal</keyword>
<dbReference type="InterPro" id="IPR041645">
    <property type="entry name" value="ADAMTS_CR_2"/>
</dbReference>
<dbReference type="Pfam" id="PF00090">
    <property type="entry name" value="TSP_1"/>
    <property type="match status" value="1"/>
</dbReference>
<feature type="active site" evidence="13 16">
    <location>
        <position position="371"/>
    </location>
</feature>
<dbReference type="PANTHER" id="PTHR13723:SF311">
    <property type="entry name" value="ADAM CYSTEINE-RICH DOMAIN-CONTAINING PROTEIN"/>
    <property type="match status" value="1"/>
</dbReference>
<evidence type="ECO:0000256" key="4">
    <source>
        <dbReference type="ARBA" id="ARBA00022670"/>
    </source>
</evidence>
<feature type="binding site" evidence="14">
    <location>
        <position position="430"/>
    </location>
    <ligand>
        <name>Ca(2+)</name>
        <dbReference type="ChEBI" id="CHEBI:29108"/>
        <label>1</label>
    </ligand>
</feature>
<feature type="disulfide bond" evidence="15">
    <location>
        <begin position="323"/>
        <end position="330"/>
    </location>
</feature>
<keyword evidence="5 14" id="KW-0479">Metal-binding</keyword>
<evidence type="ECO:0000256" key="9">
    <source>
        <dbReference type="ARBA" id="ARBA00022833"/>
    </source>
</evidence>
<dbReference type="InterPro" id="IPR000884">
    <property type="entry name" value="TSP1_rpt"/>
</dbReference>
<keyword evidence="21" id="KW-1185">Reference proteome</keyword>
<dbReference type="PROSITE" id="PS50215">
    <property type="entry name" value="ADAM_MEPRO"/>
    <property type="match status" value="1"/>
</dbReference>
<dbReference type="GO" id="GO:0006508">
    <property type="term" value="P:proteolysis"/>
    <property type="evidence" value="ECO:0007669"/>
    <property type="project" value="UniProtKB-KW"/>
</dbReference>
<feature type="disulfide bond" evidence="15">
    <location>
        <begin position="499"/>
        <end position="514"/>
    </location>
</feature>
<dbReference type="InterPro" id="IPR010909">
    <property type="entry name" value="PLAC"/>
</dbReference>
<dbReference type="Pfam" id="PF01562">
    <property type="entry name" value="Pep_M12B_propep"/>
    <property type="match status" value="1"/>
</dbReference>
<feature type="domain" description="Peptidase M12B" evidence="17">
    <location>
        <begin position="221"/>
        <end position="435"/>
    </location>
</feature>
<evidence type="ECO:0000256" key="8">
    <source>
        <dbReference type="ARBA" id="ARBA00022801"/>
    </source>
</evidence>
<reference evidence="19 21" key="2">
    <citation type="journal article" date="2013" name="Nature">
        <title>Insights into bilaterian evolution from three spiralian genomes.</title>
        <authorList>
            <person name="Simakov O."/>
            <person name="Marletaz F."/>
            <person name="Cho S.J."/>
            <person name="Edsinger-Gonzales E."/>
            <person name="Havlak P."/>
            <person name="Hellsten U."/>
            <person name="Kuo D.H."/>
            <person name="Larsson T."/>
            <person name="Lv J."/>
            <person name="Arendt D."/>
            <person name="Savage R."/>
            <person name="Osoegawa K."/>
            <person name="de Jong P."/>
            <person name="Grimwood J."/>
            <person name="Chapman J.A."/>
            <person name="Shapiro H."/>
            <person name="Aerts A."/>
            <person name="Otillar R.P."/>
            <person name="Terry A.Y."/>
            <person name="Boore J.L."/>
            <person name="Grigoriev I.V."/>
            <person name="Lindberg D.R."/>
            <person name="Seaver E.C."/>
            <person name="Weisblat D.A."/>
            <person name="Putnam N.H."/>
            <person name="Rokhsar D.S."/>
        </authorList>
    </citation>
    <scope>NUCLEOTIDE SEQUENCE</scope>
    <source>
        <strain evidence="19 21">I ESC-2004</strain>
    </source>
</reference>
<protein>
    <recommendedName>
        <fullName evidence="22">Peptidase M12B domain-containing protein</fullName>
    </recommendedName>
</protein>
<feature type="binding site" evidence="14">
    <location>
        <position position="224"/>
    </location>
    <ligand>
        <name>Ca(2+)</name>
        <dbReference type="ChEBI" id="CHEBI:29108"/>
        <label>1</label>
    </ligand>
</feature>
<dbReference type="InterPro" id="IPR045371">
    <property type="entry name" value="ADAMTS_CR_3"/>
</dbReference>
<dbReference type="FunFam" id="2.60.120.830:FF:000001">
    <property type="entry name" value="A disintegrin and metalloproteinase with thrombospondin motifs 1"/>
    <property type="match status" value="1"/>
</dbReference>
<dbReference type="GO" id="GO:0030198">
    <property type="term" value="P:extracellular matrix organization"/>
    <property type="evidence" value="ECO:0007669"/>
    <property type="project" value="InterPro"/>
</dbReference>
<dbReference type="OMA" id="GPEWRHD"/>
<feature type="disulfide bond" evidence="15">
    <location>
        <begin position="348"/>
        <end position="430"/>
    </location>
</feature>
<dbReference type="HOGENOM" id="CLU_000660_1_1_1"/>
<feature type="binding site" evidence="14">
    <location>
        <position position="224"/>
    </location>
    <ligand>
        <name>Ca(2+)</name>
        <dbReference type="ChEBI" id="CHEBI:29108"/>
        <label>2</label>
    </ligand>
</feature>
<feature type="binding site" evidence="14 16">
    <location>
        <position position="370"/>
    </location>
    <ligand>
        <name>Zn(2+)</name>
        <dbReference type="ChEBI" id="CHEBI:29105"/>
        <note>catalytic</note>
    </ligand>
</feature>
<dbReference type="SUPFAM" id="SSF55486">
    <property type="entry name" value="Metalloproteases ('zincins'), catalytic domain"/>
    <property type="match status" value="1"/>
</dbReference>
<keyword evidence="9 14" id="KW-0862">Zinc</keyword>
<keyword evidence="14" id="KW-0106">Calcium</keyword>
<dbReference type="AlphaFoldDB" id="R7UR77"/>
<evidence type="ECO:0000313" key="21">
    <source>
        <dbReference type="Proteomes" id="UP000014760"/>
    </source>
</evidence>
<dbReference type="InterPro" id="IPR001590">
    <property type="entry name" value="Peptidase_M12B"/>
</dbReference>
<dbReference type="Pfam" id="PF05986">
    <property type="entry name" value="ADAMTS_spacer1"/>
    <property type="match status" value="1"/>
</dbReference>
<dbReference type="Pfam" id="PF19236">
    <property type="entry name" value="ADAMTS_CR_3"/>
    <property type="match status" value="1"/>
</dbReference>
<feature type="disulfide bond" evidence="15">
    <location>
        <begin position="297"/>
        <end position="354"/>
    </location>
</feature>
<comment type="subcellular location">
    <subcellularLocation>
        <location evidence="1">Secreted</location>
        <location evidence="1">Extracellular space</location>
        <location evidence="1">Extracellular matrix</location>
    </subcellularLocation>
</comment>
<dbReference type="InterPro" id="IPR010294">
    <property type="entry name" value="ADAMTS_spacer1"/>
</dbReference>
<dbReference type="Pfam" id="PF17771">
    <property type="entry name" value="ADAMTS_CR_2"/>
    <property type="match status" value="1"/>
</dbReference>
<dbReference type="FunFam" id="3.40.390.10:FF:000001">
    <property type="entry name" value="A disintegrin and metalloproteinase with thrombospondin motifs 1"/>
    <property type="match status" value="1"/>
</dbReference>
<dbReference type="Proteomes" id="UP000014760">
    <property type="component" value="Unassembled WGS sequence"/>
</dbReference>
<dbReference type="FunCoup" id="R7UR77">
    <property type="interactions" value="22"/>
</dbReference>
<evidence type="ECO:0000256" key="6">
    <source>
        <dbReference type="ARBA" id="ARBA00022729"/>
    </source>
</evidence>
<dbReference type="CDD" id="cd04273">
    <property type="entry name" value="ZnMc_ADAMTS_like"/>
    <property type="match status" value="1"/>
</dbReference>
<dbReference type="PRINTS" id="PR01857">
    <property type="entry name" value="ADAMTSFAMILY"/>
</dbReference>
<dbReference type="FunFam" id="2.20.100.10:FF:000006">
    <property type="entry name" value="A disintegrin and metalloproteinase with thrombospondin motifs 1"/>
    <property type="match status" value="1"/>
</dbReference>
<dbReference type="InterPro" id="IPR050439">
    <property type="entry name" value="ADAMTS_ADAMTS-like"/>
</dbReference>
<keyword evidence="7" id="KW-0677">Repeat</keyword>
<dbReference type="InterPro" id="IPR013273">
    <property type="entry name" value="ADAMTS/ADAMTS-like"/>
</dbReference>
<dbReference type="STRING" id="283909.R7UR77"/>
<evidence type="ECO:0000256" key="13">
    <source>
        <dbReference type="PIRSR" id="PIRSR613273-1"/>
    </source>
</evidence>
<reference evidence="20" key="3">
    <citation type="submission" date="2015-06" db="UniProtKB">
        <authorList>
            <consortium name="EnsemblMetazoa"/>
        </authorList>
    </citation>
    <scope>IDENTIFICATION</scope>
</reference>
<keyword evidence="8" id="KW-0378">Hydrolase</keyword>
<organism evidence="19">
    <name type="scientific">Capitella teleta</name>
    <name type="common">Polychaete worm</name>
    <dbReference type="NCBI Taxonomy" id="283909"/>
    <lineage>
        <taxon>Eukaryota</taxon>
        <taxon>Metazoa</taxon>
        <taxon>Spiralia</taxon>
        <taxon>Lophotrochozoa</taxon>
        <taxon>Annelida</taxon>
        <taxon>Polychaeta</taxon>
        <taxon>Sedentaria</taxon>
        <taxon>Scolecida</taxon>
        <taxon>Capitellidae</taxon>
        <taxon>Capitella</taxon>
    </lineage>
</organism>
<dbReference type="OrthoDB" id="10035764at2759"/>
<evidence type="ECO:0000313" key="19">
    <source>
        <dbReference type="EMBL" id="ELU06437.1"/>
    </source>
</evidence>
<feature type="disulfide bond" evidence="15">
    <location>
        <begin position="387"/>
        <end position="414"/>
    </location>
</feature>
<dbReference type="MEROPS" id="M12.248"/>
<feature type="disulfide bond" evidence="15">
    <location>
        <begin position="474"/>
        <end position="509"/>
    </location>
</feature>
<dbReference type="Gene3D" id="3.40.390.10">
    <property type="entry name" value="Collagenase (Catalytic Domain)"/>
    <property type="match status" value="1"/>
</dbReference>
<name>R7UR77_CAPTE</name>
<evidence type="ECO:0000256" key="12">
    <source>
        <dbReference type="ARBA" id="ARBA00023180"/>
    </source>
</evidence>
<dbReference type="EnsemblMetazoa" id="CapteT141382">
    <property type="protein sequence ID" value="CapteP141382"/>
    <property type="gene ID" value="CapteG141382"/>
</dbReference>
<dbReference type="InterPro" id="IPR002870">
    <property type="entry name" value="Peptidase_M12B_N"/>
</dbReference>
<dbReference type="Gene3D" id="2.20.100.10">
    <property type="entry name" value="Thrombospondin type-1 (TSP1) repeat"/>
    <property type="match status" value="5"/>
</dbReference>
<evidence type="ECO:0000256" key="3">
    <source>
        <dbReference type="ARBA" id="ARBA00022530"/>
    </source>
</evidence>
<evidence type="ECO:0000259" key="18">
    <source>
        <dbReference type="PROSITE" id="PS50900"/>
    </source>
</evidence>
<dbReference type="EMBL" id="AMQN01007410">
    <property type="status" value="NOT_ANNOTATED_CDS"/>
    <property type="molecule type" value="Genomic_DNA"/>
</dbReference>
<keyword evidence="10" id="KW-0482">Metalloprotease</keyword>
<dbReference type="PROSITE" id="PS50900">
    <property type="entry name" value="PLAC"/>
    <property type="match status" value="1"/>
</dbReference>
<evidence type="ECO:0000256" key="7">
    <source>
        <dbReference type="ARBA" id="ARBA00022737"/>
    </source>
</evidence>
<evidence type="ECO:0000256" key="1">
    <source>
        <dbReference type="ARBA" id="ARBA00004498"/>
    </source>
</evidence>
<dbReference type="FunFam" id="2.20.100.10:FF:000005">
    <property type="entry name" value="ADAM metallopeptidase with thrombospondin type 1 motif 9"/>
    <property type="match status" value="1"/>
</dbReference>
<dbReference type="SUPFAM" id="SSF82895">
    <property type="entry name" value="TSP-1 type 1 repeat"/>
    <property type="match status" value="5"/>
</dbReference>
<evidence type="ECO:0000256" key="16">
    <source>
        <dbReference type="PROSITE-ProRule" id="PRU00276"/>
    </source>
</evidence>
<dbReference type="PROSITE" id="PS50092">
    <property type="entry name" value="TSP1"/>
    <property type="match status" value="5"/>
</dbReference>
<evidence type="ECO:0000256" key="5">
    <source>
        <dbReference type="ARBA" id="ARBA00022723"/>
    </source>
</evidence>
<feature type="disulfide bond" evidence="15">
    <location>
        <begin position="457"/>
        <end position="479"/>
    </location>
</feature>
<reference evidence="21" key="1">
    <citation type="submission" date="2012-12" db="EMBL/GenBank/DDBJ databases">
        <authorList>
            <person name="Hellsten U."/>
            <person name="Grimwood J."/>
            <person name="Chapman J.A."/>
            <person name="Shapiro H."/>
            <person name="Aerts A."/>
            <person name="Otillar R.P."/>
            <person name="Terry A.Y."/>
            <person name="Boore J.L."/>
            <person name="Simakov O."/>
            <person name="Marletaz F."/>
            <person name="Cho S.-J."/>
            <person name="Edsinger-Gonzales E."/>
            <person name="Havlak P."/>
            <person name="Kuo D.-H."/>
            <person name="Larsson T."/>
            <person name="Lv J."/>
            <person name="Arendt D."/>
            <person name="Savage R."/>
            <person name="Osoegawa K."/>
            <person name="de Jong P."/>
            <person name="Lindberg D.R."/>
            <person name="Seaver E.C."/>
            <person name="Weisblat D.A."/>
            <person name="Putnam N.H."/>
            <person name="Grigoriev I.V."/>
            <person name="Rokhsar D.S."/>
        </authorList>
    </citation>
    <scope>NUCLEOTIDE SEQUENCE</scope>
    <source>
        <strain evidence="21">I ESC-2004</strain>
    </source>
</reference>
<proteinExistence type="predicted"/>
<evidence type="ECO:0000313" key="20">
    <source>
        <dbReference type="EnsemblMetazoa" id="CapteP141382"/>
    </source>
</evidence>
<dbReference type="GO" id="GO:0046872">
    <property type="term" value="F:metal ion binding"/>
    <property type="evidence" value="ECO:0007669"/>
    <property type="project" value="UniProtKB-KW"/>
</dbReference>
<keyword evidence="3" id="KW-0272">Extracellular matrix</keyword>
<evidence type="ECO:0008006" key="22">
    <source>
        <dbReference type="Google" id="ProtNLM"/>
    </source>
</evidence>
<keyword evidence="12" id="KW-0325">Glycoprotein</keyword>
<evidence type="ECO:0000256" key="2">
    <source>
        <dbReference type="ARBA" id="ARBA00022525"/>
    </source>
</evidence>
<dbReference type="GO" id="GO:0004222">
    <property type="term" value="F:metalloendopeptidase activity"/>
    <property type="evidence" value="ECO:0007669"/>
    <property type="project" value="InterPro"/>
</dbReference>
<feature type="disulfide bond" evidence="15">
    <location>
        <begin position="468"/>
        <end position="486"/>
    </location>
</feature>
<dbReference type="Gene3D" id="2.60.120.830">
    <property type="match status" value="1"/>
</dbReference>
<comment type="cofactor">
    <cofactor evidence="14">
        <name>Zn(2+)</name>
        <dbReference type="ChEBI" id="CHEBI:29105"/>
    </cofactor>
    <text evidence="14">Binds 1 zinc ion per subunit.</text>
</comment>
<dbReference type="EMBL" id="KB300643">
    <property type="protein sequence ID" value="ELU06437.1"/>
    <property type="molecule type" value="Genomic_DNA"/>
</dbReference>
<evidence type="ECO:0000256" key="11">
    <source>
        <dbReference type="ARBA" id="ARBA00023157"/>
    </source>
</evidence>
<accession>R7UR77</accession>
<evidence type="ECO:0000256" key="10">
    <source>
        <dbReference type="ARBA" id="ARBA00023049"/>
    </source>
</evidence>
<feature type="domain" description="PLAC" evidence="18">
    <location>
        <begin position="1075"/>
        <end position="1114"/>
    </location>
</feature>
<feature type="disulfide bond" evidence="15">
    <location>
        <begin position="552"/>
        <end position="564"/>
    </location>
</feature>
<feature type="non-terminal residue" evidence="19">
    <location>
        <position position="1"/>
    </location>
</feature>
<keyword evidence="11 15" id="KW-1015">Disulfide bond</keyword>
<feature type="disulfide bond" evidence="15">
    <location>
        <begin position="537"/>
        <end position="574"/>
    </location>
</feature>
<evidence type="ECO:0000256" key="15">
    <source>
        <dbReference type="PIRSR" id="PIRSR613273-3"/>
    </source>
</evidence>
<dbReference type="InterPro" id="IPR036383">
    <property type="entry name" value="TSP1_rpt_sf"/>
</dbReference>
<feature type="binding site" evidence="14 16">
    <location>
        <position position="374"/>
    </location>
    <ligand>
        <name>Zn(2+)</name>
        <dbReference type="ChEBI" id="CHEBI:29105"/>
        <note>catalytic</note>
    </ligand>
</feature>
<dbReference type="InterPro" id="IPR024079">
    <property type="entry name" value="MetalloPept_cat_dom_sf"/>
</dbReference>
<dbReference type="Pfam" id="PF01421">
    <property type="entry name" value="Reprolysin"/>
    <property type="match status" value="1"/>
</dbReference>
<feature type="binding site" evidence="14">
    <location>
        <position position="312"/>
    </location>
    <ligand>
        <name>Ca(2+)</name>
        <dbReference type="ChEBI" id="CHEBI:29108"/>
        <label>1</label>
    </ligand>
</feature>
<keyword evidence="2" id="KW-0964">Secreted</keyword>
<dbReference type="Pfam" id="PF19030">
    <property type="entry name" value="TSP1_ADAMTS"/>
    <property type="match status" value="4"/>
</dbReference>
<dbReference type="PANTHER" id="PTHR13723">
    <property type="entry name" value="ADAMTS A DISINTEGRIN AND METALLOPROTEASE WITH THROMBOSPONDIN MOTIFS PROTEASE"/>
    <property type="match status" value="1"/>
</dbReference>
<comment type="caution">
    <text evidence="16">Lacks conserved residue(s) required for the propagation of feature annotation.</text>
</comment>
<dbReference type="GO" id="GO:0031012">
    <property type="term" value="C:extracellular matrix"/>
    <property type="evidence" value="ECO:0007669"/>
    <property type="project" value="TreeGrafter"/>
</dbReference>
<dbReference type="Gene3D" id="3.40.1620.60">
    <property type="match status" value="1"/>
</dbReference>
<keyword evidence="4" id="KW-0645">Protease</keyword>
<dbReference type="SMART" id="SM00209">
    <property type="entry name" value="TSP1"/>
    <property type="match status" value="5"/>
</dbReference>
<gene>
    <name evidence="19" type="ORF">CAPTEDRAFT_141382</name>
</gene>
<evidence type="ECO:0000256" key="14">
    <source>
        <dbReference type="PIRSR" id="PIRSR613273-2"/>
    </source>
</evidence>
<evidence type="ECO:0000259" key="17">
    <source>
        <dbReference type="PROSITE" id="PS50215"/>
    </source>
</evidence>
<feature type="binding site" evidence="14 16">
    <location>
        <position position="380"/>
    </location>
    <ligand>
        <name>Zn(2+)</name>
        <dbReference type="ChEBI" id="CHEBI:29105"/>
        <note>catalytic</note>
    </ligand>
</feature>
<feature type="disulfide bond" evidence="15">
    <location>
        <begin position="541"/>
        <end position="579"/>
    </location>
</feature>
<dbReference type="Pfam" id="PF08686">
    <property type="entry name" value="PLAC"/>
    <property type="match status" value="1"/>
</dbReference>
<sequence>RLIFTFPDDLFNRLDQYELTIPHLVDEAGDLISNDVTHSSPHFRRRRSVEYAENGDVIHPSDDSVFYELRAFGVDFHFNLSLNHHLISPSYHVEGLDVGQAALPETAKNCHYIGHLGRGQQVQSRVAISNCHGLHGVFTTELDEFFVEPLWNASRDDLTSGHVHVVYRKSAIRDPRPPHTFCGSNTSTSTGQCKFLNPKSYHDKWKTKRRRRRRRSVSEGNYVEMMVVADREMVAYHGKQHIESYILTIMNIVANLYRDPSIGNNINIVITRLVILTKDQAKMSITHHADNTLQSFCRWQATKRSKDLPQYDNSLLITRLDICSFKDEPCGTLGEVSANWLAPVGGMCEADRSCSVNEDIGLASAFTIAHEIGHNFGMQHDGSGNDCGRVGHEPAKIMASQLTTATDPFKWSSCSREYVTTFLDSGSGDCLLNKPGETARSYPDTLPGQVHNAHEQCKYQHGAKSRPCKMRGICQELWCTDPSGACVTNNIPGAEGTLCQTDRIKRGWCNSGKCVKFGWRPETVPGGWGKWSRWGACSRSCGGGVEASERQCNNPSPENGGAYCIGQRTRFRSCNIHECPAASRDYRALQCAKHNHKRFRNKHYKWAPYDGGGVNLCALNCVAVGFNFYTERAPKVADGTRCSADSLDVCINGVCRHVGCDHILGSSVVEDKCRVCGGDGSHCDVIKGLVNDPMAGKTDSYQMVVSIPRGAVNIRVNEKVASKNYLALKGSADKYFINGLWTIDWPRKFHVAGTLFHYERPKEGVERMHALGPTSEDVYVMVLLQEKNPGIEFAYNLPQKNATDHDYDWSFAAWSECSVSCGSGTSQSSAVCTHLRTREAADDSECAQHHKPKDRTRTCEKKQCSAQFVYLHFSMTPAAATTQPAWKLSAWSRCSRTCGGGMRLRKVLCEQKQSRGQPRELPFGHCPADRPVDRESCNDHECPPQWATDKWSECKPSCGDGSRSRNIYCVGFHGNYVDPKQCPAKKKPRDSDDCTDQPACPTVNWSTGEWGECSSECGRGRQMRTVACRGARGQWSKACPLTTRPSDTRQCLGKCSPVSLEGEFLLLVCSILLCLTSDCEDVSKVAYCPLVLKFKFCSRPYFRQMCCKSCSEVKT</sequence>